<dbReference type="InterPro" id="IPR009506">
    <property type="entry name" value="YjiS-like"/>
</dbReference>
<feature type="domain" description="YjiS-like" evidence="1">
    <location>
        <begin position="46"/>
        <end position="71"/>
    </location>
</feature>
<evidence type="ECO:0000313" key="3">
    <source>
        <dbReference type="Proteomes" id="UP000272706"/>
    </source>
</evidence>
<dbReference type="Pfam" id="PF06568">
    <property type="entry name" value="YjiS-like"/>
    <property type="match status" value="1"/>
</dbReference>
<protein>
    <submittedName>
        <fullName evidence="2">DUF1127 domain-containing protein</fullName>
    </submittedName>
</protein>
<proteinExistence type="predicted"/>
<dbReference type="EMBL" id="QZWZ01000061">
    <property type="protein sequence ID" value="RJT27531.1"/>
    <property type="molecule type" value="Genomic_DNA"/>
</dbReference>
<reference evidence="2 3" key="1">
    <citation type="submission" date="2018-09" db="EMBL/GenBank/DDBJ databases">
        <title>Mesorhizobium carmichaelinearum sp. nov. isolated from Carmichaelinea spp. root nodules in New Zealand.</title>
        <authorList>
            <person name="De Meyer S.E."/>
        </authorList>
    </citation>
    <scope>NUCLEOTIDE SEQUENCE [LARGE SCALE GENOMIC DNA]</scope>
    <source>
        <strain evidence="2 3">ICMP19557</strain>
    </source>
</reference>
<dbReference type="AlphaFoldDB" id="A0A3A5JWZ0"/>
<name>A0A3A5JWZ0_9HYPH</name>
<dbReference type="Proteomes" id="UP000272706">
    <property type="component" value="Unassembled WGS sequence"/>
</dbReference>
<evidence type="ECO:0000313" key="2">
    <source>
        <dbReference type="EMBL" id="RJT27531.1"/>
    </source>
</evidence>
<gene>
    <name evidence="2" type="ORF">D3227_35980</name>
</gene>
<accession>A0A3A5JWZ0</accession>
<dbReference type="OrthoDB" id="8085937at2"/>
<keyword evidence="3" id="KW-1185">Reference proteome</keyword>
<comment type="caution">
    <text evidence="2">The sequence shown here is derived from an EMBL/GenBank/DDBJ whole genome shotgun (WGS) entry which is preliminary data.</text>
</comment>
<organism evidence="2 3">
    <name type="scientific">Mesorhizobium waimense</name>
    <dbReference type="NCBI Taxonomy" id="1300307"/>
    <lineage>
        <taxon>Bacteria</taxon>
        <taxon>Pseudomonadati</taxon>
        <taxon>Pseudomonadota</taxon>
        <taxon>Alphaproteobacteria</taxon>
        <taxon>Hyphomicrobiales</taxon>
        <taxon>Phyllobacteriaceae</taxon>
        <taxon>Mesorhizobium</taxon>
    </lineage>
</organism>
<evidence type="ECO:0000259" key="1">
    <source>
        <dbReference type="Pfam" id="PF06568"/>
    </source>
</evidence>
<sequence length="88" mass="10131">MVASQSMEMTMTTMDHASYETDRTKFDLLGFAGRALRLAYHGIKMRRERAALHAMPDYMLKDLGIGRSEIDHYTSVRYVLSHTDRMDG</sequence>